<organism evidence="4 5">
    <name type="scientific">Quercus rubra</name>
    <name type="common">Northern red oak</name>
    <name type="synonym">Quercus borealis</name>
    <dbReference type="NCBI Taxonomy" id="3512"/>
    <lineage>
        <taxon>Eukaryota</taxon>
        <taxon>Viridiplantae</taxon>
        <taxon>Streptophyta</taxon>
        <taxon>Embryophyta</taxon>
        <taxon>Tracheophyta</taxon>
        <taxon>Spermatophyta</taxon>
        <taxon>Magnoliopsida</taxon>
        <taxon>eudicotyledons</taxon>
        <taxon>Gunneridae</taxon>
        <taxon>Pentapetalae</taxon>
        <taxon>rosids</taxon>
        <taxon>fabids</taxon>
        <taxon>Fagales</taxon>
        <taxon>Fagaceae</taxon>
        <taxon>Quercus</taxon>
    </lineage>
</organism>
<feature type="region of interest" description="Disordered" evidence="1">
    <location>
        <begin position="783"/>
        <end position="802"/>
    </location>
</feature>
<evidence type="ECO:0000313" key="5">
    <source>
        <dbReference type="Proteomes" id="UP001324115"/>
    </source>
</evidence>
<dbReference type="AlphaFoldDB" id="A0AAN7EEY6"/>
<evidence type="ECO:0000256" key="2">
    <source>
        <dbReference type="SAM" id="Phobius"/>
    </source>
</evidence>
<name>A0AAN7EEY6_QUERU</name>
<keyword evidence="2" id="KW-1133">Transmembrane helix</keyword>
<proteinExistence type="predicted"/>
<evidence type="ECO:0008006" key="6">
    <source>
        <dbReference type="Google" id="ProtNLM"/>
    </source>
</evidence>
<sequence>MGLLKLPLVVLLCSVFSLLSFIALCDASELTVKFLETPQAFSNRSSTTFVFEVLVGGSGACTNCNITCKLDDGSGSIIASECENRTVLCEGLQDGNHKFEVCPNGSQGVGCSSYNWTVDTVPPTADITASTNFTNALNVPINISFSEPCTGGSGFVCSSVNACNLLVRGAGKVIPNSLKILQPNLQYSVLVGFSSTAQYGRVNLVMGKNFCTDSAGNKFERNKNSNFTLRFDRRPMVVNLTTHVPQRQVVLDDFNGETRRVVRATNNCVKLRICLTFRVPVLNSSAEILKSLEPEILYSLPKRQGNVLPLNVSKEYPGHRRFEFMVDGCIPGIAIVTIGIDENSIKSIHGTPVSKVDPITFLFDSLRPTVMLITTSDSLMPDIRLSTPPFLGPDVNLTTLYHMRTREQNITVWIKFMEPVVDFDLSKISIKGGKFVGELVSFEGEESKRKYAVVIRASHDHDIVSVSVPENVTHDVAGNKNQASKILLVRPYSVPIISIVISTLATASFVATSIAAGLLTASTASLSSIGTFSPPFSSVSDPASNLFRMAGHIQVFALSRWLGVPLPVEYYEFSRGMQWSIPYFRLPWETGRTHSIAPANSHPIRSKIHDSGIFLGVQQKANPKSKFSIPNEYKELIKNSGPDLVSDGWEDFSRTMFWLAIIGGSLILLHALLLTILKFRKQSQRGYGVLAFPRFEIFLVNLAVPSICEASAALIRGGTTSGIVVGTLILVAVSFLLLDLLWFLSTGITFAKRVLYKEDNPVIQVGRGNPRIAQVTLGPGNEGRWALNRKQNSDTLNRKQNSDTLNRKQNFDCLTMLVPLFEDLRGPIVSITTLDDEAGEVSGGTDSAPPSSSQSMSRPTRPSHIPPTRLSVRTHAEASFIQNLFMQLRIYYTLIESVRRVLLGAMGGAYKNTWSSTIPVIILLCITSLQLFFLVLEKPFIKRRVQLVEIISVASEVCLFALFLVLVGKELSPKQETIVGVSMLVLFLMGFLPQIVNELYALRRQIKHLDTAKKRFRTGLRIASFGILLFFISQDSLENPDCFGDNGPNDIGGQGGEETTNDTGGQGGEESNKDTGGQGDEDTNATKRNRNSGRGNKNPKNRNRNRNSETTVPEKSWLNQLVKAVTNCLGIA</sequence>
<feature type="transmembrane region" description="Helical" evidence="2">
    <location>
        <begin position="978"/>
        <end position="996"/>
    </location>
</feature>
<evidence type="ECO:0000256" key="3">
    <source>
        <dbReference type="SAM" id="SignalP"/>
    </source>
</evidence>
<feature type="signal peptide" evidence="3">
    <location>
        <begin position="1"/>
        <end position="27"/>
    </location>
</feature>
<feature type="transmembrane region" description="Helical" evidence="2">
    <location>
        <begin position="947"/>
        <end position="966"/>
    </location>
</feature>
<feature type="chain" id="PRO_5043051174" description="Bacterial Ig-like domain-containing protein" evidence="3">
    <location>
        <begin position="28"/>
        <end position="1132"/>
    </location>
</feature>
<keyword evidence="3" id="KW-0732">Signal</keyword>
<evidence type="ECO:0000256" key="1">
    <source>
        <dbReference type="SAM" id="MobiDB-lite"/>
    </source>
</evidence>
<feature type="compositionally biased region" description="Basic residues" evidence="1">
    <location>
        <begin position="1087"/>
        <end position="1105"/>
    </location>
</feature>
<keyword evidence="2" id="KW-0472">Membrane</keyword>
<dbReference type="PANTHER" id="PTHR34677:SF1">
    <property type="entry name" value="TRANSMEMBRANE PROTEIN"/>
    <property type="match status" value="1"/>
</dbReference>
<keyword evidence="5" id="KW-1185">Reference proteome</keyword>
<feature type="region of interest" description="Disordered" evidence="1">
    <location>
        <begin position="1042"/>
        <end position="1115"/>
    </location>
</feature>
<evidence type="ECO:0000313" key="4">
    <source>
        <dbReference type="EMBL" id="KAK4568692.1"/>
    </source>
</evidence>
<feature type="transmembrane region" description="Helical" evidence="2">
    <location>
        <begin position="721"/>
        <end position="744"/>
    </location>
</feature>
<feature type="transmembrane region" description="Helical" evidence="2">
    <location>
        <begin position="697"/>
        <end position="715"/>
    </location>
</feature>
<accession>A0AAN7EEY6</accession>
<protein>
    <recommendedName>
        <fullName evidence="6">Bacterial Ig-like domain-containing protein</fullName>
    </recommendedName>
</protein>
<keyword evidence="2" id="KW-0812">Transmembrane</keyword>
<feature type="transmembrane region" description="Helical" evidence="2">
    <location>
        <begin position="656"/>
        <end position="677"/>
    </location>
</feature>
<feature type="transmembrane region" description="Helical" evidence="2">
    <location>
        <begin position="916"/>
        <end position="935"/>
    </location>
</feature>
<feature type="region of interest" description="Disordered" evidence="1">
    <location>
        <begin position="838"/>
        <end position="868"/>
    </location>
</feature>
<dbReference type="Proteomes" id="UP001324115">
    <property type="component" value="Unassembled WGS sequence"/>
</dbReference>
<reference evidence="4 5" key="1">
    <citation type="journal article" date="2023" name="G3 (Bethesda)">
        <title>A haplotype-resolved chromosome-scale genome for Quercus rubra L. provides insights into the genetics of adaptive traits for red oak species.</title>
        <authorList>
            <person name="Kapoor B."/>
            <person name="Jenkins J."/>
            <person name="Schmutz J."/>
            <person name="Zhebentyayeva T."/>
            <person name="Kuelheim C."/>
            <person name="Coggeshall M."/>
            <person name="Heim C."/>
            <person name="Lasky J.R."/>
            <person name="Leites L."/>
            <person name="Islam-Faridi N."/>
            <person name="Romero-Severson J."/>
            <person name="DeLeo V.L."/>
            <person name="Lucas S.M."/>
            <person name="Lazic D."/>
            <person name="Gailing O."/>
            <person name="Carlson J."/>
            <person name="Staton M."/>
        </authorList>
    </citation>
    <scope>NUCLEOTIDE SEQUENCE [LARGE SCALE GENOMIC DNA]</scope>
    <source>
        <strain evidence="4">Pseudo-F2</strain>
    </source>
</reference>
<gene>
    <name evidence="4" type="ORF">RGQ29_004194</name>
</gene>
<feature type="compositionally biased region" description="Low complexity" evidence="1">
    <location>
        <begin position="847"/>
        <end position="863"/>
    </location>
</feature>
<dbReference type="PANTHER" id="PTHR34677">
    <property type="match status" value="1"/>
</dbReference>
<comment type="caution">
    <text evidence="4">The sequence shown here is derived from an EMBL/GenBank/DDBJ whole genome shotgun (WGS) entry which is preliminary data.</text>
</comment>
<dbReference type="EMBL" id="JAXUIC010000010">
    <property type="protein sequence ID" value="KAK4568692.1"/>
    <property type="molecule type" value="Genomic_DNA"/>
</dbReference>